<keyword evidence="4" id="KW-0325">Glycoprotein</keyword>
<dbReference type="Pfam" id="PF13947">
    <property type="entry name" value="GUB_WAK_bind"/>
    <property type="match status" value="1"/>
</dbReference>
<dbReference type="Pfam" id="PF14380">
    <property type="entry name" value="WAK_assoc"/>
    <property type="match status" value="1"/>
</dbReference>
<dbReference type="InterPro" id="IPR032872">
    <property type="entry name" value="WAK_assoc_C"/>
</dbReference>
<accession>A0ABU6VLP1</accession>
<keyword evidence="3" id="KW-0732">Signal</keyword>
<dbReference type="EC" id="2.7.11.1" evidence="2"/>
<evidence type="ECO:0000259" key="9">
    <source>
        <dbReference type="Pfam" id="PF13947"/>
    </source>
</evidence>
<evidence type="ECO:0000256" key="1">
    <source>
        <dbReference type="ARBA" id="ARBA00004167"/>
    </source>
</evidence>
<proteinExistence type="predicted"/>
<dbReference type="PANTHER" id="PTHR33138:SF27">
    <property type="entry name" value="WALL-ASSOCIATED RECEPTOR KINASE C-TERMINAL DOMAIN-CONTAINING PROTEIN"/>
    <property type="match status" value="1"/>
</dbReference>
<dbReference type="Proteomes" id="UP001341840">
    <property type="component" value="Unassembled WGS sequence"/>
</dbReference>
<organism evidence="11 12">
    <name type="scientific">Stylosanthes scabra</name>
    <dbReference type="NCBI Taxonomy" id="79078"/>
    <lineage>
        <taxon>Eukaryota</taxon>
        <taxon>Viridiplantae</taxon>
        <taxon>Streptophyta</taxon>
        <taxon>Embryophyta</taxon>
        <taxon>Tracheophyta</taxon>
        <taxon>Spermatophyta</taxon>
        <taxon>Magnoliopsida</taxon>
        <taxon>eudicotyledons</taxon>
        <taxon>Gunneridae</taxon>
        <taxon>Pentapetalae</taxon>
        <taxon>rosids</taxon>
        <taxon>fabids</taxon>
        <taxon>Fabales</taxon>
        <taxon>Fabaceae</taxon>
        <taxon>Papilionoideae</taxon>
        <taxon>50 kb inversion clade</taxon>
        <taxon>dalbergioids sensu lato</taxon>
        <taxon>Dalbergieae</taxon>
        <taxon>Pterocarpus clade</taxon>
        <taxon>Stylosanthes</taxon>
    </lineage>
</organism>
<evidence type="ECO:0000313" key="11">
    <source>
        <dbReference type="EMBL" id="MED6173862.1"/>
    </source>
</evidence>
<evidence type="ECO:0000313" key="12">
    <source>
        <dbReference type="Proteomes" id="UP001341840"/>
    </source>
</evidence>
<sequence>MSMIKTTLSSILLKFLSSWFPLSHLHIVVITIMFLVHIQIKQSLSSIMDPNFTACEPVNCGQGPNISYPFYITGKQKPLCGYPGFDLTCATNGFPILDLINNQYIIQQIFYNNNSIRVSNPAFSPPKNSHQCILPTQNLTVGKYRFRLAPKQRKVFLFYGCDLTKLPEEMKERRIGCSVDGNGTSNSSVVGLYEEDTNLRRLAEEKCRGGWVNTTVGDDDLGGNVREGLLKGFVLNWNASNCSTCSNSGGRCGFDTSSAVYAFRCFCPDRVHAAQCTTPPPLPPPGPRQPDDNDEGDDDSSDDSDDNGNSDDANDSGDDDDSGSMVTMTTEKKKTPIIEKKIAATIGTARRKTKKRCNTGRWSTFEYI</sequence>
<reference evidence="11 12" key="1">
    <citation type="journal article" date="2023" name="Plants (Basel)">
        <title>Bridging the Gap: Combining Genomics and Transcriptomics Approaches to Understand Stylosanthes scabra, an Orphan Legume from the Brazilian Caatinga.</title>
        <authorList>
            <person name="Ferreira-Neto J.R.C."/>
            <person name="da Silva M.D."/>
            <person name="Binneck E."/>
            <person name="de Melo N.F."/>
            <person name="da Silva R.H."/>
            <person name="de Melo A.L.T.M."/>
            <person name="Pandolfi V."/>
            <person name="Bustamante F.O."/>
            <person name="Brasileiro-Vidal A.C."/>
            <person name="Benko-Iseppon A.M."/>
        </authorList>
    </citation>
    <scope>NUCLEOTIDE SEQUENCE [LARGE SCALE GENOMIC DNA]</scope>
    <source>
        <tissue evidence="11">Leaves</tissue>
    </source>
</reference>
<evidence type="ECO:0000256" key="7">
    <source>
        <dbReference type="SAM" id="MobiDB-lite"/>
    </source>
</evidence>
<dbReference type="InterPro" id="IPR025287">
    <property type="entry name" value="WAK_GUB"/>
</dbReference>
<dbReference type="PANTHER" id="PTHR33138">
    <property type="entry name" value="OS01G0690200 PROTEIN"/>
    <property type="match status" value="1"/>
</dbReference>
<evidence type="ECO:0000256" key="3">
    <source>
        <dbReference type="ARBA" id="ARBA00022729"/>
    </source>
</evidence>
<keyword evidence="8" id="KW-0472">Membrane</keyword>
<feature type="compositionally biased region" description="Acidic residues" evidence="7">
    <location>
        <begin position="292"/>
        <end position="322"/>
    </location>
</feature>
<keyword evidence="8" id="KW-0812">Transmembrane</keyword>
<feature type="region of interest" description="Disordered" evidence="7">
    <location>
        <begin position="277"/>
        <end position="337"/>
    </location>
</feature>
<comment type="catalytic activity">
    <reaction evidence="5">
        <text>L-threonyl-[protein] + ATP = O-phospho-L-threonyl-[protein] + ADP + H(+)</text>
        <dbReference type="Rhea" id="RHEA:46608"/>
        <dbReference type="Rhea" id="RHEA-COMP:11060"/>
        <dbReference type="Rhea" id="RHEA-COMP:11605"/>
        <dbReference type="ChEBI" id="CHEBI:15378"/>
        <dbReference type="ChEBI" id="CHEBI:30013"/>
        <dbReference type="ChEBI" id="CHEBI:30616"/>
        <dbReference type="ChEBI" id="CHEBI:61977"/>
        <dbReference type="ChEBI" id="CHEBI:456216"/>
        <dbReference type="EC" id="2.7.11.1"/>
    </reaction>
</comment>
<feature type="domain" description="Wall-associated receptor kinase C-terminal" evidence="10">
    <location>
        <begin position="217"/>
        <end position="270"/>
    </location>
</feature>
<comment type="subcellular location">
    <subcellularLocation>
        <location evidence="1">Membrane</location>
        <topology evidence="1">Single-pass membrane protein</topology>
    </subcellularLocation>
</comment>
<keyword evidence="12" id="KW-1185">Reference proteome</keyword>
<comment type="catalytic activity">
    <reaction evidence="6">
        <text>L-seryl-[protein] + ATP = O-phospho-L-seryl-[protein] + ADP + H(+)</text>
        <dbReference type="Rhea" id="RHEA:17989"/>
        <dbReference type="Rhea" id="RHEA-COMP:9863"/>
        <dbReference type="Rhea" id="RHEA-COMP:11604"/>
        <dbReference type="ChEBI" id="CHEBI:15378"/>
        <dbReference type="ChEBI" id="CHEBI:29999"/>
        <dbReference type="ChEBI" id="CHEBI:30616"/>
        <dbReference type="ChEBI" id="CHEBI:83421"/>
        <dbReference type="ChEBI" id="CHEBI:456216"/>
        <dbReference type="EC" id="2.7.11.1"/>
    </reaction>
</comment>
<gene>
    <name evidence="11" type="ORF">PIB30_063644</name>
</gene>
<feature type="domain" description="Wall-associated receptor kinase galacturonan-binding" evidence="9">
    <location>
        <begin position="55"/>
        <end position="119"/>
    </location>
</feature>
<comment type="caution">
    <text evidence="11">The sequence shown here is derived from an EMBL/GenBank/DDBJ whole genome shotgun (WGS) entry which is preliminary data.</text>
</comment>
<evidence type="ECO:0000256" key="8">
    <source>
        <dbReference type="SAM" id="Phobius"/>
    </source>
</evidence>
<keyword evidence="8" id="KW-1133">Transmembrane helix</keyword>
<evidence type="ECO:0000259" key="10">
    <source>
        <dbReference type="Pfam" id="PF14380"/>
    </source>
</evidence>
<feature type="compositionally biased region" description="Pro residues" evidence="7">
    <location>
        <begin position="278"/>
        <end position="288"/>
    </location>
</feature>
<evidence type="ECO:0000256" key="5">
    <source>
        <dbReference type="ARBA" id="ARBA00047899"/>
    </source>
</evidence>
<evidence type="ECO:0000256" key="6">
    <source>
        <dbReference type="ARBA" id="ARBA00048679"/>
    </source>
</evidence>
<evidence type="ECO:0000256" key="4">
    <source>
        <dbReference type="ARBA" id="ARBA00023180"/>
    </source>
</evidence>
<evidence type="ECO:0000256" key="2">
    <source>
        <dbReference type="ARBA" id="ARBA00012513"/>
    </source>
</evidence>
<protein>
    <recommendedName>
        <fullName evidence="2">non-specific serine/threonine protein kinase</fullName>
        <ecNumber evidence="2">2.7.11.1</ecNumber>
    </recommendedName>
</protein>
<feature type="transmembrane region" description="Helical" evidence="8">
    <location>
        <begin position="12"/>
        <end position="36"/>
    </location>
</feature>
<name>A0ABU6VLP1_9FABA</name>
<dbReference type="EMBL" id="JASCZI010151643">
    <property type="protein sequence ID" value="MED6173862.1"/>
    <property type="molecule type" value="Genomic_DNA"/>
</dbReference>